<feature type="region of interest" description="Disordered" evidence="1">
    <location>
        <begin position="1"/>
        <end position="22"/>
    </location>
</feature>
<proteinExistence type="predicted"/>
<evidence type="ECO:0000256" key="1">
    <source>
        <dbReference type="SAM" id="MobiDB-lite"/>
    </source>
</evidence>
<feature type="compositionally biased region" description="Polar residues" evidence="1">
    <location>
        <begin position="78"/>
        <end position="95"/>
    </location>
</feature>
<feature type="region of interest" description="Disordered" evidence="1">
    <location>
        <begin position="71"/>
        <end position="95"/>
    </location>
</feature>
<evidence type="ECO:0000313" key="3">
    <source>
        <dbReference type="Proteomes" id="UP000199013"/>
    </source>
</evidence>
<protein>
    <submittedName>
        <fullName evidence="2">Uncharacterized protein</fullName>
    </submittedName>
</protein>
<dbReference type="AlphaFoldDB" id="A0A1C3NUH8"/>
<organism evidence="2 3">
    <name type="scientific">Candidatus Protofrankia californiensis</name>
    <dbReference type="NCBI Taxonomy" id="1839754"/>
    <lineage>
        <taxon>Bacteria</taxon>
        <taxon>Bacillati</taxon>
        <taxon>Actinomycetota</taxon>
        <taxon>Actinomycetes</taxon>
        <taxon>Frankiales</taxon>
        <taxon>Frankiaceae</taxon>
        <taxon>Protofrankia</taxon>
    </lineage>
</organism>
<gene>
    <name evidence="2" type="ORF">FDG2_0895</name>
</gene>
<reference evidence="3" key="1">
    <citation type="submission" date="2016-02" db="EMBL/GenBank/DDBJ databases">
        <authorList>
            <person name="Wibberg D."/>
        </authorList>
    </citation>
    <scope>NUCLEOTIDE SEQUENCE [LARGE SCALE GENOMIC DNA]</scope>
</reference>
<evidence type="ECO:0000313" key="2">
    <source>
        <dbReference type="EMBL" id="SBW18945.1"/>
    </source>
</evidence>
<name>A0A1C3NUH8_9ACTN</name>
<sequence>MHQSSVSGGVRAPKRVTPLRPATIPSGELACGTWVSAGSGFTDLPERLCLDDDAAAFEGAAEGDLVRPFQIPAHGQAAGQTGDLQTHGSDLASQI</sequence>
<accession>A0A1C3NUH8</accession>
<dbReference type="EMBL" id="FLUV01000357">
    <property type="protein sequence ID" value="SBW18945.1"/>
    <property type="molecule type" value="Genomic_DNA"/>
</dbReference>
<dbReference type="Proteomes" id="UP000199013">
    <property type="component" value="Unassembled WGS sequence"/>
</dbReference>
<keyword evidence="3" id="KW-1185">Reference proteome</keyword>